<comment type="caution">
    <text evidence="2">The sequence shown here is derived from an EMBL/GenBank/DDBJ whole genome shotgun (WGS) entry which is preliminary data.</text>
</comment>
<gene>
    <name evidence="2" type="ORF">X943_000402</name>
</gene>
<evidence type="ECO:0000313" key="3">
    <source>
        <dbReference type="Proteomes" id="UP001195914"/>
    </source>
</evidence>
<feature type="transmembrane region" description="Helical" evidence="1">
    <location>
        <begin position="718"/>
        <end position="744"/>
    </location>
</feature>
<evidence type="ECO:0000256" key="1">
    <source>
        <dbReference type="SAM" id="Phobius"/>
    </source>
</evidence>
<reference evidence="2" key="2">
    <citation type="submission" date="2021-05" db="EMBL/GenBank/DDBJ databases">
        <authorList>
            <person name="Pain A."/>
        </authorList>
    </citation>
    <scope>NUCLEOTIDE SEQUENCE</scope>
    <source>
        <strain evidence="2">1802A</strain>
    </source>
</reference>
<accession>A0AAD9GCL4</accession>
<dbReference type="Proteomes" id="UP001195914">
    <property type="component" value="Unassembled WGS sequence"/>
</dbReference>
<dbReference type="AlphaFoldDB" id="A0AAD9GCL4"/>
<name>A0AAD9GCL4_BABDI</name>
<protein>
    <submittedName>
        <fullName evidence="2">Variant erythrocyte surface antigen-1 family protein</fullName>
    </submittedName>
</protein>
<dbReference type="EMBL" id="JAHBMH010000044">
    <property type="protein sequence ID" value="KAK1935924.1"/>
    <property type="molecule type" value="Genomic_DNA"/>
</dbReference>
<keyword evidence="1" id="KW-0472">Membrane</keyword>
<organism evidence="2 3">
    <name type="scientific">Babesia divergens</name>
    <dbReference type="NCBI Taxonomy" id="32595"/>
    <lineage>
        <taxon>Eukaryota</taxon>
        <taxon>Sar</taxon>
        <taxon>Alveolata</taxon>
        <taxon>Apicomplexa</taxon>
        <taxon>Aconoidasida</taxon>
        <taxon>Piroplasmida</taxon>
        <taxon>Babesiidae</taxon>
        <taxon>Babesia</taxon>
    </lineage>
</organism>
<sequence>MVCCMYYTDVFVGSSDNINNLKNALKAELEGSELTGELKAQLTALADGLGNFIGYGSKGVLDGNGIGNINGGSQIYSSSYSKEASWEKLCEKCKCKSFSNSNPSRCPCSCGSSGSSVCDPKDCCENCDVRKAAKIFLGMLPCLYYGLKILWVRCNDASQWPEWSNGNISTASDLKKFLEACGFTDKDLNTSLQGSSIPSLLNTLINDSKGSLDKIYNVVSKKYFPSPSPVSPSDSKDPLTVRQMLLWLYGLRFTSGFHDLVSHCSSLCLPFGNSFHPDAFCYYLHVSCFLLPVSIISTIQDSQSHVGDLFSDAHSEISKFSYPSDPSALADMLFEYVRKVFPALKFLSLQCGKDKDNAGWRDCAFGQSCVTALQNSLTSSTSNSLSTPSCCSDSGSHGILCTGKRNVSNCHEHCTKPGASCRGLDECNQKTASGQAKAHSGSQPCSNPCPHPLLMFLLDGSLGSDPGKSYSLFRLPKDSSVPPMGFSPDKLSSPGRNGHVLHAVLKVFCKDGFCPLTRLVQFALCIFRNPPETLGELFAFFLRFSFSDVFKDFESYVDGEPGWPDGGALQKAIQNLYGSHSGNSHSADLYSLYNCDASGSTCGKYLFPLYNVYNNNIFIDDFMDTYLSWVCYSAEDFKKKLEEFQGEFSSSSCCPSGSSCKKIASCPCILPKFYKYGFTFWSPKGLNNGKKCSQFIDQLKKVLQSNAPLDLLIKQIEAFLWSIRLPFVYTFLYIWILVISYFYYVQFYKLDLLHIDSHLHLPRSFKILPSTLFSDASSRLKDLSYFTL</sequence>
<proteinExistence type="predicted"/>
<keyword evidence="3" id="KW-1185">Reference proteome</keyword>
<keyword evidence="1" id="KW-1133">Transmembrane helix</keyword>
<evidence type="ECO:0000313" key="2">
    <source>
        <dbReference type="EMBL" id="KAK1935924.1"/>
    </source>
</evidence>
<reference evidence="2" key="1">
    <citation type="journal article" date="2014" name="Nucleic Acids Res.">
        <title>The evolutionary dynamics of variant antigen genes in Babesia reveal a history of genomic innovation underlying host-parasite interaction.</title>
        <authorList>
            <person name="Jackson A.P."/>
            <person name="Otto T.D."/>
            <person name="Darby A."/>
            <person name="Ramaprasad A."/>
            <person name="Xia D."/>
            <person name="Echaide I.E."/>
            <person name="Farber M."/>
            <person name="Gahlot S."/>
            <person name="Gamble J."/>
            <person name="Gupta D."/>
            <person name="Gupta Y."/>
            <person name="Jackson L."/>
            <person name="Malandrin L."/>
            <person name="Malas T.B."/>
            <person name="Moussa E."/>
            <person name="Nair M."/>
            <person name="Reid A.J."/>
            <person name="Sanders M."/>
            <person name="Sharma J."/>
            <person name="Tracey A."/>
            <person name="Quail M.A."/>
            <person name="Weir W."/>
            <person name="Wastling J.M."/>
            <person name="Hall N."/>
            <person name="Willadsen P."/>
            <person name="Lingelbach K."/>
            <person name="Shiels B."/>
            <person name="Tait A."/>
            <person name="Berriman M."/>
            <person name="Allred D.R."/>
            <person name="Pain A."/>
        </authorList>
    </citation>
    <scope>NUCLEOTIDE SEQUENCE</scope>
    <source>
        <strain evidence="2">1802A</strain>
    </source>
</reference>
<keyword evidence="1" id="KW-0812">Transmembrane</keyword>